<comment type="similarity">
    <text evidence="1">Belongs to the MreC family.</text>
</comment>
<evidence type="ECO:0000256" key="3">
    <source>
        <dbReference type="ARBA" id="ARBA00022960"/>
    </source>
</evidence>
<dbReference type="InterPro" id="IPR042177">
    <property type="entry name" value="Cell/Rod_1"/>
</dbReference>
<dbReference type="AlphaFoldDB" id="A0A383DSD9"/>
<dbReference type="NCBIfam" id="TIGR00219">
    <property type="entry name" value="mreC"/>
    <property type="match status" value="1"/>
</dbReference>
<evidence type="ECO:0000256" key="1">
    <source>
        <dbReference type="ARBA" id="ARBA00009369"/>
    </source>
</evidence>
<protein>
    <recommendedName>
        <fullName evidence="2">Cell shape-determining protein MreC</fullName>
    </recommendedName>
    <alternativeName>
        <fullName evidence="4">Cell shape protein MreC</fullName>
    </alternativeName>
</protein>
<sequence length="174" mass="19010">NQKINLLLNSSYTLPNYKAKLAQIKSISQTRLKKQIVINKGSNDGIRKLQVALSSDGVVGQVVQTNPFYSIVRLVNDPTLHVPVKSLKNGSRGITKGVATSEGGVIIEFLPIDSNVSIGDVFVTSGIGSIYPSGYPVGRVIEFEKYANTEFLSIKLEPIVDMNQVEYILIISEE</sequence>
<dbReference type="Pfam" id="PF04085">
    <property type="entry name" value="MreC"/>
    <property type="match status" value="1"/>
</dbReference>
<dbReference type="GO" id="GO:0008360">
    <property type="term" value="P:regulation of cell shape"/>
    <property type="evidence" value="ECO:0007669"/>
    <property type="project" value="UniProtKB-KW"/>
</dbReference>
<keyword evidence="3" id="KW-0133">Cell shape</keyword>
<dbReference type="PANTHER" id="PTHR34138:SF1">
    <property type="entry name" value="CELL SHAPE-DETERMINING PROTEIN MREC"/>
    <property type="match status" value="1"/>
</dbReference>
<dbReference type="Gene3D" id="2.40.10.350">
    <property type="entry name" value="Rod shape-determining protein MreC, domain 2"/>
    <property type="match status" value="1"/>
</dbReference>
<organism evidence="6">
    <name type="scientific">marine metagenome</name>
    <dbReference type="NCBI Taxonomy" id="408172"/>
    <lineage>
        <taxon>unclassified sequences</taxon>
        <taxon>metagenomes</taxon>
        <taxon>ecological metagenomes</taxon>
    </lineage>
</organism>
<accession>A0A383DSD9</accession>
<gene>
    <name evidence="6" type="ORF">METZ01_LOCUS500296</name>
</gene>
<dbReference type="InterPro" id="IPR055342">
    <property type="entry name" value="MreC_beta-barrel_core"/>
</dbReference>
<dbReference type="Gene3D" id="2.40.10.340">
    <property type="entry name" value="Rod shape-determining protein MreC, domain 1"/>
    <property type="match status" value="1"/>
</dbReference>
<reference evidence="6" key="1">
    <citation type="submission" date="2018-05" db="EMBL/GenBank/DDBJ databases">
        <authorList>
            <person name="Lanie J.A."/>
            <person name="Ng W.-L."/>
            <person name="Kazmierczak K.M."/>
            <person name="Andrzejewski T.M."/>
            <person name="Davidsen T.M."/>
            <person name="Wayne K.J."/>
            <person name="Tettelin H."/>
            <person name="Glass J.I."/>
            <person name="Rusch D."/>
            <person name="Podicherti R."/>
            <person name="Tsui H.-C.T."/>
            <person name="Winkler M.E."/>
        </authorList>
    </citation>
    <scope>NUCLEOTIDE SEQUENCE</scope>
</reference>
<evidence type="ECO:0000256" key="4">
    <source>
        <dbReference type="ARBA" id="ARBA00032089"/>
    </source>
</evidence>
<name>A0A383DSD9_9ZZZZ</name>
<proteinExistence type="inferred from homology"/>
<dbReference type="EMBL" id="UINC01219801">
    <property type="protein sequence ID" value="SVE47442.1"/>
    <property type="molecule type" value="Genomic_DNA"/>
</dbReference>
<dbReference type="InterPro" id="IPR042175">
    <property type="entry name" value="Cell/Rod_MreC_2"/>
</dbReference>
<dbReference type="PANTHER" id="PTHR34138">
    <property type="entry name" value="CELL SHAPE-DETERMINING PROTEIN MREC"/>
    <property type="match status" value="1"/>
</dbReference>
<feature type="non-terminal residue" evidence="6">
    <location>
        <position position="1"/>
    </location>
</feature>
<evidence type="ECO:0000259" key="5">
    <source>
        <dbReference type="Pfam" id="PF04085"/>
    </source>
</evidence>
<evidence type="ECO:0000256" key="2">
    <source>
        <dbReference type="ARBA" id="ARBA00013855"/>
    </source>
</evidence>
<feature type="domain" description="Rod shape-determining protein MreC beta-barrel core" evidence="5">
    <location>
        <begin position="28"/>
        <end position="171"/>
    </location>
</feature>
<evidence type="ECO:0000313" key="6">
    <source>
        <dbReference type="EMBL" id="SVE47442.1"/>
    </source>
</evidence>
<dbReference type="InterPro" id="IPR007221">
    <property type="entry name" value="MreC"/>
</dbReference>
<dbReference type="GO" id="GO:0005886">
    <property type="term" value="C:plasma membrane"/>
    <property type="evidence" value="ECO:0007669"/>
    <property type="project" value="TreeGrafter"/>
</dbReference>